<dbReference type="PANTHER" id="PTHR43727:SF2">
    <property type="entry name" value="GROUP IV DECARBOXYLASE"/>
    <property type="match status" value="1"/>
</dbReference>
<comment type="caution">
    <text evidence="5">Lacks conserved residue(s) required for the propagation of feature annotation.</text>
</comment>
<accession>A0A0U3SDG0</accession>
<dbReference type="Proteomes" id="UP000059542">
    <property type="component" value="Chromosome"/>
</dbReference>
<comment type="pathway">
    <text evidence="5 8">Amino-acid biosynthesis; L-lysine biosynthesis via DAP pathway; L-lysine from DL-2,6-diaminopimelate: step 1/1.</text>
</comment>
<dbReference type="SUPFAM" id="SSF51419">
    <property type="entry name" value="PLP-binding barrel"/>
    <property type="match status" value="1"/>
</dbReference>
<feature type="binding site" evidence="5">
    <location>
        <position position="358"/>
    </location>
    <ligand>
        <name>pyridoxal 5'-phosphate</name>
        <dbReference type="ChEBI" id="CHEBI:597326"/>
    </ligand>
</feature>
<evidence type="ECO:0000259" key="9">
    <source>
        <dbReference type="Pfam" id="PF00278"/>
    </source>
</evidence>
<evidence type="ECO:0000256" key="3">
    <source>
        <dbReference type="ARBA" id="ARBA00022898"/>
    </source>
</evidence>
<evidence type="ECO:0000256" key="4">
    <source>
        <dbReference type="ARBA" id="ARBA00023239"/>
    </source>
</evidence>
<dbReference type="InterPro" id="IPR002986">
    <property type="entry name" value="DAP_deCOOHase_LysA"/>
</dbReference>
<dbReference type="EC" id="4.1.1.20" evidence="5 6"/>
<evidence type="ECO:0000256" key="7">
    <source>
        <dbReference type="PIRSR" id="PIRSR600183-50"/>
    </source>
</evidence>
<dbReference type="Pfam" id="PF02784">
    <property type="entry name" value="Orn_Arg_deC_N"/>
    <property type="match status" value="1"/>
</dbReference>
<dbReference type="STRING" id="1411621.AUC43_03150"/>
<dbReference type="InterPro" id="IPR022643">
    <property type="entry name" value="De-COase2_C"/>
</dbReference>
<proteinExistence type="inferred from homology"/>
<organism evidence="11 12">
    <name type="scientific">Hymenobacter sedentarius</name>
    <dbReference type="NCBI Taxonomy" id="1411621"/>
    <lineage>
        <taxon>Bacteria</taxon>
        <taxon>Pseudomonadati</taxon>
        <taxon>Bacteroidota</taxon>
        <taxon>Cytophagia</taxon>
        <taxon>Cytophagales</taxon>
        <taxon>Hymenobacteraceae</taxon>
        <taxon>Hymenobacter</taxon>
    </lineage>
</organism>
<feature type="domain" description="Orn/DAP/Arg decarboxylase 2 N-terminal" evidence="10">
    <location>
        <begin position="25"/>
        <end position="268"/>
    </location>
</feature>
<protein>
    <recommendedName>
        <fullName evidence="5 6">Diaminopimelate decarboxylase</fullName>
        <shortName evidence="5">DAP decarboxylase</shortName>
        <shortName evidence="5">DAPDC</shortName>
        <ecNumber evidence="5 6">4.1.1.20</ecNumber>
    </recommendedName>
</protein>
<sequence>MSGINDALRAAADQFGTPLYVYDSATITRQYEKLKNGFSGHKTRFFYACKALSNVSILRHIHGLGAGLDCVSINEVRLGLHVGFAPDDILFTPNSVTFEELVEAKNLGVNLNIDNISLLERFGAAFGGSYPVCVRLNPHIEAGGNYKIQTGHIDSKFGISIHQLRHLERVVKGTGLHVRGLHMHTGSEIKDVGVFMRALEILFDAAGRFPELDFLDLGSGFKVPYKPGDAETDVATLGKQVAEAFKGFEKEYGRPLECWFEPGKYLVSESGYLLVNVAVVKQTTATVFAGVNSGFNHLIRPMFYDSYHHISNLTNPKGTERLYTVVGNICETDTFAWDRLLPEIRENDLLAFHNAGAYGFEMSSSFNSRTRPAEVLLENGKLRLIRHRQTFEDLLAGQVDAEEVVRESAV</sequence>
<feature type="modified residue" description="N6-(pyridoxal phosphate)lysine" evidence="5 7">
    <location>
        <position position="50"/>
    </location>
</feature>
<dbReference type="GO" id="GO:0030170">
    <property type="term" value="F:pyridoxal phosphate binding"/>
    <property type="evidence" value="ECO:0007669"/>
    <property type="project" value="UniProtKB-UniRule"/>
</dbReference>
<dbReference type="InterPro" id="IPR029066">
    <property type="entry name" value="PLP-binding_barrel"/>
</dbReference>
<feature type="binding site" evidence="5">
    <location>
        <position position="304"/>
    </location>
    <ligand>
        <name>substrate</name>
    </ligand>
</feature>
<feature type="active site" description="Proton donor" evidence="7">
    <location>
        <position position="330"/>
    </location>
</feature>
<name>A0A0U3SDG0_9BACT</name>
<dbReference type="KEGG" id="hyg:AUC43_03150"/>
<dbReference type="InterPro" id="IPR009006">
    <property type="entry name" value="Ala_racemase/Decarboxylase_C"/>
</dbReference>
<dbReference type="CDD" id="cd06828">
    <property type="entry name" value="PLPDE_III_DapDC"/>
    <property type="match status" value="1"/>
</dbReference>
<dbReference type="InterPro" id="IPR022653">
    <property type="entry name" value="De-COase2_pyr-phos_BS"/>
</dbReference>
<dbReference type="FunFam" id="3.20.20.10:FF:000003">
    <property type="entry name" value="Diaminopimelate decarboxylase"/>
    <property type="match status" value="1"/>
</dbReference>
<dbReference type="AlphaFoldDB" id="A0A0U3SDG0"/>
<comment type="similarity">
    <text evidence="5">Belongs to the Orn/Lys/Arg decarboxylase class-II family. LysA subfamily.</text>
</comment>
<gene>
    <name evidence="5" type="primary">lysA</name>
    <name evidence="11" type="ORF">AUC43_03150</name>
</gene>
<feature type="binding site" evidence="5">
    <location>
        <position position="220"/>
    </location>
    <ligand>
        <name>pyridoxal 5'-phosphate</name>
        <dbReference type="ChEBI" id="CHEBI:597326"/>
    </ligand>
</feature>
<dbReference type="EMBL" id="CP013909">
    <property type="protein sequence ID" value="ALW84180.1"/>
    <property type="molecule type" value="Genomic_DNA"/>
</dbReference>
<dbReference type="InterPro" id="IPR000183">
    <property type="entry name" value="Orn/DAP/Arg_de-COase"/>
</dbReference>
<reference evidence="11 12" key="1">
    <citation type="submission" date="2015-12" db="EMBL/GenBank/DDBJ databases">
        <authorList>
            <person name="Shamseldin A."/>
            <person name="Moawad H."/>
            <person name="Abd El-Rahim W.M."/>
            <person name="Sadowsky M.J."/>
        </authorList>
    </citation>
    <scope>NUCLEOTIDE SEQUENCE [LARGE SCALE GENOMIC DNA]</scope>
    <source>
        <strain evidence="11 12">DG5B</strain>
    </source>
</reference>
<comment type="subunit">
    <text evidence="5">Homodimer.</text>
</comment>
<feature type="binding site" evidence="5">
    <location>
        <position position="358"/>
    </location>
    <ligand>
        <name>substrate</name>
    </ligand>
</feature>
<dbReference type="HAMAP" id="MF_02120">
    <property type="entry name" value="LysA"/>
    <property type="match status" value="1"/>
</dbReference>
<keyword evidence="5" id="KW-0028">Amino-acid biosynthesis</keyword>
<dbReference type="Gene3D" id="2.40.37.10">
    <property type="entry name" value="Lyase, Ornithine Decarboxylase, Chain A, domain 1"/>
    <property type="match status" value="1"/>
</dbReference>
<feature type="domain" description="Orn/DAP/Arg decarboxylase 2 C-terminal" evidence="9">
    <location>
        <begin position="20"/>
        <end position="356"/>
    </location>
</feature>
<feature type="binding site" evidence="5">
    <location>
        <position position="300"/>
    </location>
    <ligand>
        <name>substrate</name>
    </ligand>
</feature>
<evidence type="ECO:0000259" key="10">
    <source>
        <dbReference type="Pfam" id="PF02784"/>
    </source>
</evidence>
<dbReference type="NCBIfam" id="TIGR01048">
    <property type="entry name" value="lysA"/>
    <property type="match status" value="1"/>
</dbReference>
<keyword evidence="12" id="KW-1185">Reference proteome</keyword>
<keyword evidence="2 5" id="KW-0210">Decarboxylase</keyword>
<evidence type="ECO:0000256" key="2">
    <source>
        <dbReference type="ARBA" id="ARBA00022793"/>
    </source>
</evidence>
<evidence type="ECO:0000256" key="6">
    <source>
        <dbReference type="NCBIfam" id="TIGR01048"/>
    </source>
</evidence>
<evidence type="ECO:0000313" key="12">
    <source>
        <dbReference type="Proteomes" id="UP000059542"/>
    </source>
</evidence>
<dbReference type="Pfam" id="PF00278">
    <property type="entry name" value="Orn_DAP_Arg_deC"/>
    <property type="match status" value="1"/>
</dbReference>
<dbReference type="UniPathway" id="UPA00034">
    <property type="reaction ID" value="UER00027"/>
</dbReference>
<dbReference type="SUPFAM" id="SSF50621">
    <property type="entry name" value="Alanine racemase C-terminal domain-like"/>
    <property type="match status" value="1"/>
</dbReference>
<dbReference type="InterPro" id="IPR022644">
    <property type="entry name" value="De-COase2_N"/>
</dbReference>
<comment type="cofactor">
    <cofactor evidence="1 5 7 8">
        <name>pyridoxal 5'-phosphate</name>
        <dbReference type="ChEBI" id="CHEBI:597326"/>
    </cofactor>
</comment>
<feature type="binding site" evidence="5">
    <location>
        <position position="331"/>
    </location>
    <ligand>
        <name>substrate</name>
    </ligand>
</feature>
<dbReference type="PROSITE" id="PS00878">
    <property type="entry name" value="ODR_DC_2_1"/>
    <property type="match status" value="1"/>
</dbReference>
<keyword evidence="5 8" id="KW-0457">Lysine biosynthesis</keyword>
<comment type="function">
    <text evidence="5">Specifically catalyzes the decarboxylation of meso-diaminopimelate (meso-DAP) to L-lysine.</text>
</comment>
<evidence type="ECO:0000256" key="5">
    <source>
        <dbReference type="HAMAP-Rule" id="MF_02120"/>
    </source>
</evidence>
<dbReference type="GO" id="GO:0009089">
    <property type="term" value="P:lysine biosynthetic process via diaminopimelate"/>
    <property type="evidence" value="ECO:0007669"/>
    <property type="project" value="UniProtKB-UniRule"/>
</dbReference>
<evidence type="ECO:0000313" key="11">
    <source>
        <dbReference type="EMBL" id="ALW84180.1"/>
    </source>
</evidence>
<keyword evidence="3 5" id="KW-0663">Pyridoxal phosphate</keyword>
<dbReference type="PANTHER" id="PTHR43727">
    <property type="entry name" value="DIAMINOPIMELATE DECARBOXYLASE"/>
    <property type="match status" value="1"/>
</dbReference>
<evidence type="ECO:0000256" key="1">
    <source>
        <dbReference type="ARBA" id="ARBA00001933"/>
    </source>
</evidence>
<dbReference type="GO" id="GO:0008836">
    <property type="term" value="F:diaminopimelate decarboxylase activity"/>
    <property type="evidence" value="ECO:0007669"/>
    <property type="project" value="UniProtKB-UniRule"/>
</dbReference>
<dbReference type="OrthoDB" id="9802241at2"/>
<comment type="catalytic activity">
    <reaction evidence="5 8">
        <text>meso-2,6-diaminopimelate + H(+) = L-lysine + CO2</text>
        <dbReference type="Rhea" id="RHEA:15101"/>
        <dbReference type="ChEBI" id="CHEBI:15378"/>
        <dbReference type="ChEBI" id="CHEBI:16526"/>
        <dbReference type="ChEBI" id="CHEBI:32551"/>
        <dbReference type="ChEBI" id="CHEBI:57791"/>
        <dbReference type="EC" id="4.1.1.20"/>
    </reaction>
</comment>
<dbReference type="RefSeq" id="WP_068189854.1">
    <property type="nucleotide sequence ID" value="NZ_CP013909.1"/>
</dbReference>
<dbReference type="PRINTS" id="PR01179">
    <property type="entry name" value="ODADCRBXLASE"/>
</dbReference>
<dbReference type="PRINTS" id="PR01181">
    <property type="entry name" value="DAPDCRBXLASE"/>
</dbReference>
<dbReference type="Gene3D" id="3.20.20.10">
    <property type="entry name" value="Alanine racemase"/>
    <property type="match status" value="1"/>
</dbReference>
<evidence type="ECO:0000256" key="8">
    <source>
        <dbReference type="RuleBase" id="RU003738"/>
    </source>
</evidence>
<keyword evidence="4 5" id="KW-0456">Lyase</keyword>